<feature type="transmembrane region" description="Helical" evidence="5">
    <location>
        <begin position="390"/>
        <end position="408"/>
    </location>
</feature>
<protein>
    <recommendedName>
        <fullName evidence="6">Dendritic cell-specific transmembrane protein-like domain-containing protein</fullName>
    </recommendedName>
</protein>
<reference evidence="7" key="1">
    <citation type="journal article" date="2023" name="Science">
        <title>Genome structures resolve the early diversification of teleost fishes.</title>
        <authorList>
            <person name="Parey E."/>
            <person name="Louis A."/>
            <person name="Montfort J."/>
            <person name="Bouchez O."/>
            <person name="Roques C."/>
            <person name="Iampietro C."/>
            <person name="Lluch J."/>
            <person name="Castinel A."/>
            <person name="Donnadieu C."/>
            <person name="Desvignes T."/>
            <person name="Floi Bucao C."/>
            <person name="Jouanno E."/>
            <person name="Wen M."/>
            <person name="Mejri S."/>
            <person name="Dirks R."/>
            <person name="Jansen H."/>
            <person name="Henkel C."/>
            <person name="Chen W.J."/>
            <person name="Zahm M."/>
            <person name="Cabau C."/>
            <person name="Klopp C."/>
            <person name="Thompson A.W."/>
            <person name="Robinson-Rechavi M."/>
            <person name="Braasch I."/>
            <person name="Lecointre G."/>
            <person name="Bobe J."/>
            <person name="Postlethwait J.H."/>
            <person name="Berthelot C."/>
            <person name="Roest Crollius H."/>
            <person name="Guiguen Y."/>
        </authorList>
    </citation>
    <scope>NUCLEOTIDE SEQUENCE</scope>
    <source>
        <strain evidence="7">Concon-B</strain>
    </source>
</reference>
<keyword evidence="4 5" id="KW-0472">Membrane</keyword>
<feature type="transmembrane region" description="Helical" evidence="5">
    <location>
        <begin position="33"/>
        <end position="52"/>
    </location>
</feature>
<feature type="transmembrane region" description="Helical" evidence="5">
    <location>
        <begin position="301"/>
        <end position="326"/>
    </location>
</feature>
<dbReference type="Pfam" id="PF07782">
    <property type="entry name" value="DC_STAMP"/>
    <property type="match status" value="1"/>
</dbReference>
<name>A0A9Q1E2Q3_CONCO</name>
<dbReference type="PANTHER" id="PTHR21041">
    <property type="entry name" value="DENDRITIC CELL-SPECIFIC TRANSMEMBRANE PROTEIN"/>
    <property type="match status" value="1"/>
</dbReference>
<dbReference type="Proteomes" id="UP001152803">
    <property type="component" value="Unassembled WGS sequence"/>
</dbReference>
<keyword evidence="2 5" id="KW-0812">Transmembrane</keyword>
<comment type="subcellular location">
    <subcellularLocation>
        <location evidence="1">Membrane</location>
        <topology evidence="1">Multi-pass membrane protein</topology>
    </subcellularLocation>
</comment>
<feature type="transmembrane region" description="Helical" evidence="5">
    <location>
        <begin position="58"/>
        <end position="82"/>
    </location>
</feature>
<evidence type="ECO:0000256" key="5">
    <source>
        <dbReference type="SAM" id="Phobius"/>
    </source>
</evidence>
<dbReference type="PANTHER" id="PTHR21041:SF2">
    <property type="entry name" value="DENDRITIC CELL-SPECIFIC TRANSMEMBRANE PROTEIN"/>
    <property type="match status" value="1"/>
</dbReference>
<gene>
    <name evidence="7" type="ORF">COCON_G00011470</name>
</gene>
<comment type="caution">
    <text evidence="7">The sequence shown here is derived from an EMBL/GenBank/DDBJ whole genome shotgun (WGS) entry which is preliminary data.</text>
</comment>
<dbReference type="OrthoDB" id="9949280at2759"/>
<evidence type="ECO:0000313" key="7">
    <source>
        <dbReference type="EMBL" id="KAJ8288488.1"/>
    </source>
</evidence>
<dbReference type="InterPro" id="IPR051856">
    <property type="entry name" value="CSR-E3_Ligase_Protein"/>
</dbReference>
<feature type="transmembrane region" description="Helical" evidence="5">
    <location>
        <begin position="221"/>
        <end position="238"/>
    </location>
</feature>
<proteinExistence type="predicted"/>
<dbReference type="GO" id="GO:0016020">
    <property type="term" value="C:membrane"/>
    <property type="evidence" value="ECO:0007669"/>
    <property type="project" value="UniProtKB-SubCell"/>
</dbReference>
<evidence type="ECO:0000256" key="2">
    <source>
        <dbReference type="ARBA" id="ARBA00022692"/>
    </source>
</evidence>
<evidence type="ECO:0000259" key="6">
    <source>
        <dbReference type="Pfam" id="PF07782"/>
    </source>
</evidence>
<dbReference type="AlphaFoldDB" id="A0A9Q1E2Q3"/>
<dbReference type="EMBL" id="JAFJMO010000001">
    <property type="protein sequence ID" value="KAJ8288488.1"/>
    <property type="molecule type" value="Genomic_DNA"/>
</dbReference>
<accession>A0A9Q1E2Q3</accession>
<organism evidence="7 8">
    <name type="scientific">Conger conger</name>
    <name type="common">Conger eel</name>
    <name type="synonym">Muraena conger</name>
    <dbReference type="NCBI Taxonomy" id="82655"/>
    <lineage>
        <taxon>Eukaryota</taxon>
        <taxon>Metazoa</taxon>
        <taxon>Chordata</taxon>
        <taxon>Craniata</taxon>
        <taxon>Vertebrata</taxon>
        <taxon>Euteleostomi</taxon>
        <taxon>Actinopterygii</taxon>
        <taxon>Neopterygii</taxon>
        <taxon>Teleostei</taxon>
        <taxon>Anguilliformes</taxon>
        <taxon>Congridae</taxon>
        <taxon>Conger</taxon>
    </lineage>
</organism>
<dbReference type="InterPro" id="IPR012858">
    <property type="entry name" value="DC_STAMP-like"/>
</dbReference>
<evidence type="ECO:0000256" key="1">
    <source>
        <dbReference type="ARBA" id="ARBA00004141"/>
    </source>
</evidence>
<keyword evidence="8" id="KW-1185">Reference proteome</keyword>
<keyword evidence="3 5" id="KW-1133">Transmembrane helix</keyword>
<evidence type="ECO:0000256" key="3">
    <source>
        <dbReference type="ARBA" id="ARBA00022989"/>
    </source>
</evidence>
<feature type="transmembrane region" description="Helical" evidence="5">
    <location>
        <begin position="102"/>
        <end position="119"/>
    </location>
</feature>
<evidence type="ECO:0000313" key="8">
    <source>
        <dbReference type="Proteomes" id="UP001152803"/>
    </source>
</evidence>
<sequence>MEIKRWRQHLVLAWSATAMLYTSGHRKGWRKNLLHFIVCFTISLIFNAFLFLCLHNSLNYGMVISGSIAGACVVVVTTVLFFSKRVRCFGILFLISCGMQQGRNLLITAGTGLVVFWNIQNTFSNLRKLARSMECNLEKKMLSIDLTPLSNYVKILQWVGDQLVGIKDLGIAKITSEFKISSKKDSKELEEKLQHAHRALNETAENVLFIMDTLSSVCQKVFPALGTILLMVFTALHLRNYYYNRKFANTFITSKFIQYDEKLKAEGKPHVLPLTEKEAKRYITIPSPRLTIKEGKMMLKFCIPVLTNLLLWVLFIGVDGLLYWLILIIRKHLEQIEPFHVPLVMKVKEDQFVIGIHVSGKYKKEDFSFSVALFEKECIPEPSLLLYESVVPLAIILIVLVVLGLLSAKLMQLKLVVSAAFYDDHAGERVEYLHAKILRSRSKTKFIDTRSILETLLKKTSFWFPIFFRRQRDDTKQLT</sequence>
<feature type="domain" description="Dendritic cell-specific transmembrane protein-like" evidence="6">
    <location>
        <begin position="247"/>
        <end position="434"/>
    </location>
</feature>
<evidence type="ECO:0000256" key="4">
    <source>
        <dbReference type="ARBA" id="ARBA00023136"/>
    </source>
</evidence>